<dbReference type="EMBL" id="JABURA010000001">
    <property type="protein sequence ID" value="NUB90085.1"/>
    <property type="molecule type" value="Genomic_DNA"/>
</dbReference>
<keyword evidence="2" id="KW-0472">Membrane</keyword>
<evidence type="ECO:0000313" key="4">
    <source>
        <dbReference type="Proteomes" id="UP000728647"/>
    </source>
</evidence>
<protein>
    <submittedName>
        <fullName evidence="3">Uncharacterized protein</fullName>
    </submittedName>
</protein>
<accession>A0A8J8KAC4</accession>
<dbReference type="OrthoDB" id="342743at2157"/>
<comment type="caution">
    <text evidence="3">The sequence shown here is derived from an EMBL/GenBank/DDBJ whole genome shotgun (WGS) entry which is preliminary data.</text>
</comment>
<sequence>MIDLALVPLQAGGEIPGMEYVLIGRVIALLLGLGVGYWVYKDASKRGNNELLWAIGVGALLALLFPIGVIALIAYIIIRGDVIEEESRTAETTGDNWGSTDETTGDDW</sequence>
<evidence type="ECO:0000313" key="3">
    <source>
        <dbReference type="EMBL" id="NUB90085.1"/>
    </source>
</evidence>
<name>A0A8J8KAC4_9EURY</name>
<feature type="region of interest" description="Disordered" evidence="1">
    <location>
        <begin position="87"/>
        <end position="108"/>
    </location>
</feature>
<evidence type="ECO:0000256" key="1">
    <source>
        <dbReference type="SAM" id="MobiDB-lite"/>
    </source>
</evidence>
<proteinExistence type="predicted"/>
<dbReference type="AlphaFoldDB" id="A0A8J8KAC4"/>
<keyword evidence="2" id="KW-1133">Transmembrane helix</keyword>
<feature type="compositionally biased region" description="Polar residues" evidence="1">
    <location>
        <begin position="90"/>
        <end position="102"/>
    </location>
</feature>
<dbReference type="Proteomes" id="UP000728647">
    <property type="component" value="Unassembled WGS sequence"/>
</dbReference>
<organism evidence="3 4">
    <name type="scientific">Haloterrigena gelatinilytica</name>
    <dbReference type="NCBI Taxonomy" id="2741724"/>
    <lineage>
        <taxon>Archaea</taxon>
        <taxon>Methanobacteriati</taxon>
        <taxon>Methanobacteriota</taxon>
        <taxon>Stenosarchaea group</taxon>
        <taxon>Halobacteria</taxon>
        <taxon>Halobacteriales</taxon>
        <taxon>Natrialbaceae</taxon>
        <taxon>Haloterrigena</taxon>
    </lineage>
</organism>
<feature type="transmembrane region" description="Helical" evidence="2">
    <location>
        <begin position="20"/>
        <end position="40"/>
    </location>
</feature>
<reference evidence="3" key="1">
    <citation type="submission" date="2020-06" db="EMBL/GenBank/DDBJ databases">
        <title>Haloterrigena sp. nov., an extremely halophilic archaeon isolated from a saline sediment.</title>
        <authorList>
            <person name="Liu B.-B."/>
        </authorList>
    </citation>
    <scope>NUCLEOTIDE SEQUENCE</scope>
    <source>
        <strain evidence="3">SYSU A121-1</strain>
    </source>
</reference>
<dbReference type="RefSeq" id="WP_174701258.1">
    <property type="nucleotide sequence ID" value="NZ_JABURA010000001.1"/>
</dbReference>
<feature type="transmembrane region" description="Helical" evidence="2">
    <location>
        <begin position="52"/>
        <end position="78"/>
    </location>
</feature>
<evidence type="ECO:0000256" key="2">
    <source>
        <dbReference type="SAM" id="Phobius"/>
    </source>
</evidence>
<keyword evidence="2" id="KW-0812">Transmembrane</keyword>
<gene>
    <name evidence="3" type="ORF">HT576_03430</name>
</gene>